<dbReference type="Proteomes" id="UP000009319">
    <property type="component" value="Unassembled WGS sequence"/>
</dbReference>
<proteinExistence type="predicted"/>
<comment type="caution">
    <text evidence="1">The sequence shown here is derived from an EMBL/GenBank/DDBJ whole genome shotgun (WGS) entry which is preliminary data.</text>
</comment>
<dbReference type="HOGENOM" id="CLU_2791130_0_0_5"/>
<accession>K0Q250</accession>
<evidence type="ECO:0000313" key="1">
    <source>
        <dbReference type="EMBL" id="CCM78480.1"/>
    </source>
</evidence>
<dbReference type="AlphaFoldDB" id="K0Q250"/>
<name>K0Q250_9HYPH</name>
<reference evidence="1 2" key="1">
    <citation type="journal article" date="2013" name="Genome Announc.">
        <title>Draft Genome Sequence of Rhizobium mesoamericanum STM3625, a Nitrogen-Fixing Symbiont of Mimosa pudica Isolated in French Guiana (South America).</title>
        <authorList>
            <person name="Moulin L."/>
            <person name="Mornico D."/>
            <person name="Melkonian R."/>
            <person name="Klonowska A."/>
        </authorList>
    </citation>
    <scope>NUCLEOTIDE SEQUENCE [LARGE SCALE GENOMIC DNA]</scope>
    <source>
        <strain evidence="1 2">STM3625</strain>
    </source>
</reference>
<gene>
    <name evidence="1" type="ORF">BN77_p11163</name>
</gene>
<dbReference type="EMBL" id="CANI01000039">
    <property type="protein sequence ID" value="CCM78480.1"/>
    <property type="molecule type" value="Genomic_DNA"/>
</dbReference>
<organism evidence="1 2">
    <name type="scientific">Rhizobium mesoamericanum STM3625</name>
    <dbReference type="NCBI Taxonomy" id="1211777"/>
    <lineage>
        <taxon>Bacteria</taxon>
        <taxon>Pseudomonadati</taxon>
        <taxon>Pseudomonadota</taxon>
        <taxon>Alphaproteobacteria</taxon>
        <taxon>Hyphomicrobiales</taxon>
        <taxon>Rhizobiaceae</taxon>
        <taxon>Rhizobium/Agrobacterium group</taxon>
        <taxon>Rhizobium</taxon>
    </lineage>
</organism>
<protein>
    <submittedName>
        <fullName evidence="1">Uncharacterized protein</fullName>
    </submittedName>
</protein>
<sequence length="68" mass="7310">MLSKGAAAGHFFKAILFSLPSALGHAHPNAAFLLFGGRPEAMLLAHRLGDLRKCGPAQFRNHDVGMRL</sequence>
<keyword evidence="2" id="KW-1185">Reference proteome</keyword>
<evidence type="ECO:0000313" key="2">
    <source>
        <dbReference type="Proteomes" id="UP000009319"/>
    </source>
</evidence>